<dbReference type="CDD" id="cd14861">
    <property type="entry name" value="Fe-ADH-like"/>
    <property type="match status" value="1"/>
</dbReference>
<evidence type="ECO:0000259" key="7">
    <source>
        <dbReference type="Pfam" id="PF25137"/>
    </source>
</evidence>
<name>A0A317PF68_9HYPH</name>
<sequence>MSDIINYLTTIRFGYGAIDELAEGLAGLGARRPLFVTDAGIVSAGLLEQALGAAGMQGAPVYDRTPPNPTADAVYAALDVYRSEGCDSVVAVGGGSPIDLGKAVALLVNHTEPLHRYAVIEGGLGRITNAVPPLVAIPTTSGTGSEVGRGAIISFADGRKLGLISPKLIPALAICDPGLTLGLPPVQTAATGMDALTHCIETYLSPKFNPPADAIALDGLGRAARHIRRAYRDGSDREARQEMMIAALEGGMTFQKGLGAVHALSHPLGGLRNVSLHHGTLNAAILPIVLRYCKDAAPAKFAVLRQTIGLEADADLAAWVTGLNTDLGLPHSIGEMGVGLDVVADIAQAAMRDHSHASNVRPMTLEEYESILAEVISGRA</sequence>
<dbReference type="SUPFAM" id="SSF56796">
    <property type="entry name" value="Dehydroquinate synthase-like"/>
    <property type="match status" value="1"/>
</dbReference>
<dbReference type="GO" id="GO:0004022">
    <property type="term" value="F:alcohol dehydrogenase (NAD+) activity"/>
    <property type="evidence" value="ECO:0007669"/>
    <property type="project" value="UniProtKB-EC"/>
</dbReference>
<comment type="caution">
    <text evidence="8">The sequence shown here is derived from an EMBL/GenBank/DDBJ whole genome shotgun (WGS) entry which is preliminary data.</text>
</comment>
<dbReference type="PANTHER" id="PTHR11496:SF102">
    <property type="entry name" value="ALCOHOL DEHYDROGENASE 4"/>
    <property type="match status" value="1"/>
</dbReference>
<dbReference type="GO" id="GO:0046872">
    <property type="term" value="F:metal ion binding"/>
    <property type="evidence" value="ECO:0007669"/>
    <property type="project" value="InterPro"/>
</dbReference>
<dbReference type="PROSITE" id="PS00913">
    <property type="entry name" value="ADH_IRON_1"/>
    <property type="match status" value="1"/>
</dbReference>
<dbReference type="EMBL" id="QGTR01000006">
    <property type="protein sequence ID" value="PWV97766.1"/>
    <property type="molecule type" value="Genomic_DNA"/>
</dbReference>
<evidence type="ECO:0000256" key="1">
    <source>
        <dbReference type="ARBA" id="ARBA00001962"/>
    </source>
</evidence>
<comment type="catalytic activity">
    <reaction evidence="5">
        <text>a primary alcohol + NAD(+) = an aldehyde + NADH + H(+)</text>
        <dbReference type="Rhea" id="RHEA:10736"/>
        <dbReference type="ChEBI" id="CHEBI:15378"/>
        <dbReference type="ChEBI" id="CHEBI:15734"/>
        <dbReference type="ChEBI" id="CHEBI:17478"/>
        <dbReference type="ChEBI" id="CHEBI:57540"/>
        <dbReference type="ChEBI" id="CHEBI:57945"/>
        <dbReference type="EC" id="1.1.1.1"/>
    </reaction>
</comment>
<proteinExistence type="inferred from homology"/>
<dbReference type="InterPro" id="IPR001670">
    <property type="entry name" value="ADH_Fe/GldA"/>
</dbReference>
<evidence type="ECO:0000259" key="6">
    <source>
        <dbReference type="Pfam" id="PF00465"/>
    </source>
</evidence>
<feature type="domain" description="Alcohol dehydrogenase iron-type/glycerol dehydrogenase GldA" evidence="6">
    <location>
        <begin position="9"/>
        <end position="177"/>
    </location>
</feature>
<accession>A0A317PF68</accession>
<comment type="similarity">
    <text evidence="2">Belongs to the iron-containing alcohol dehydrogenase family.</text>
</comment>
<dbReference type="OrthoDB" id="9815791at2"/>
<dbReference type="Gene3D" id="1.20.1090.10">
    <property type="entry name" value="Dehydroquinate synthase-like - alpha domain"/>
    <property type="match status" value="1"/>
</dbReference>
<evidence type="ECO:0000256" key="5">
    <source>
        <dbReference type="ARBA" id="ARBA00049243"/>
    </source>
</evidence>
<evidence type="ECO:0000313" key="8">
    <source>
        <dbReference type="EMBL" id="PWV97766.1"/>
    </source>
</evidence>
<feature type="domain" description="Fe-containing alcohol dehydrogenase-like C-terminal" evidence="7">
    <location>
        <begin position="188"/>
        <end position="374"/>
    </location>
</feature>
<keyword evidence="3" id="KW-0560">Oxidoreductase</keyword>
<evidence type="ECO:0000256" key="3">
    <source>
        <dbReference type="ARBA" id="ARBA00023002"/>
    </source>
</evidence>
<keyword evidence="9" id="KW-1185">Reference proteome</keyword>
<reference evidence="8 9" key="1">
    <citation type="submission" date="2018-05" db="EMBL/GenBank/DDBJ databases">
        <title>Genomic Encyclopedia of Type Strains, Phase IV (KMG-IV): sequencing the most valuable type-strain genomes for metagenomic binning, comparative biology and taxonomic classification.</title>
        <authorList>
            <person name="Goeker M."/>
        </authorList>
    </citation>
    <scope>NUCLEOTIDE SEQUENCE [LARGE SCALE GENOMIC DNA]</scope>
    <source>
        <strain evidence="8 9">DSM 16791</strain>
    </source>
</reference>
<dbReference type="Pfam" id="PF00465">
    <property type="entry name" value="Fe-ADH"/>
    <property type="match status" value="1"/>
</dbReference>
<dbReference type="RefSeq" id="WP_110034053.1">
    <property type="nucleotide sequence ID" value="NZ_QGTR01000006.1"/>
</dbReference>
<dbReference type="InterPro" id="IPR056798">
    <property type="entry name" value="ADH_Fe_C"/>
</dbReference>
<dbReference type="PANTHER" id="PTHR11496">
    <property type="entry name" value="ALCOHOL DEHYDROGENASE"/>
    <property type="match status" value="1"/>
</dbReference>
<dbReference type="Gene3D" id="3.40.50.1970">
    <property type="match status" value="1"/>
</dbReference>
<evidence type="ECO:0000313" key="9">
    <source>
        <dbReference type="Proteomes" id="UP000246352"/>
    </source>
</evidence>
<comment type="cofactor">
    <cofactor evidence="1">
        <name>Fe cation</name>
        <dbReference type="ChEBI" id="CHEBI:24875"/>
    </cofactor>
</comment>
<dbReference type="Pfam" id="PF25137">
    <property type="entry name" value="ADH_Fe_C"/>
    <property type="match status" value="1"/>
</dbReference>
<organism evidence="8 9">
    <name type="scientific">Hoeflea marina</name>
    <dbReference type="NCBI Taxonomy" id="274592"/>
    <lineage>
        <taxon>Bacteria</taxon>
        <taxon>Pseudomonadati</taxon>
        <taxon>Pseudomonadota</taxon>
        <taxon>Alphaproteobacteria</taxon>
        <taxon>Hyphomicrobiales</taxon>
        <taxon>Rhizobiaceae</taxon>
        <taxon>Hoeflea</taxon>
    </lineage>
</organism>
<dbReference type="FunFam" id="3.40.50.1970:FF:000003">
    <property type="entry name" value="Alcohol dehydrogenase, iron-containing"/>
    <property type="match status" value="1"/>
</dbReference>
<keyword evidence="4" id="KW-0520">NAD</keyword>
<dbReference type="AlphaFoldDB" id="A0A317PF68"/>
<evidence type="ECO:0000256" key="2">
    <source>
        <dbReference type="ARBA" id="ARBA00007358"/>
    </source>
</evidence>
<protein>
    <submittedName>
        <fullName evidence="8">Alcohol dehydrogenase class IV</fullName>
    </submittedName>
</protein>
<dbReference type="InterPro" id="IPR039697">
    <property type="entry name" value="Alcohol_dehydrogenase_Fe"/>
</dbReference>
<dbReference type="Proteomes" id="UP000246352">
    <property type="component" value="Unassembled WGS sequence"/>
</dbReference>
<dbReference type="InterPro" id="IPR018211">
    <property type="entry name" value="ADH_Fe_CS"/>
</dbReference>
<evidence type="ECO:0000256" key="4">
    <source>
        <dbReference type="ARBA" id="ARBA00023027"/>
    </source>
</evidence>
<gene>
    <name evidence="8" type="ORF">DFR52_106291</name>
</gene>